<evidence type="ECO:0000313" key="2">
    <source>
        <dbReference type="Proteomes" id="UP001569963"/>
    </source>
</evidence>
<dbReference type="RefSeq" id="WP_371954011.1">
    <property type="nucleotide sequence ID" value="NZ_JAXCEI010000019.1"/>
</dbReference>
<gene>
    <name evidence="1" type="ORF">SM611_31685</name>
</gene>
<comment type="caution">
    <text evidence="1">The sequence shown here is derived from an EMBL/GenBank/DDBJ whole genome shotgun (WGS) entry which is preliminary data.</text>
</comment>
<proteinExistence type="predicted"/>
<name>A0ABV4QJZ9_9ACTN</name>
<dbReference type="EMBL" id="JAXCEI010000019">
    <property type="protein sequence ID" value="MFA1543512.1"/>
    <property type="molecule type" value="Genomic_DNA"/>
</dbReference>
<evidence type="ECO:0008006" key="3">
    <source>
        <dbReference type="Google" id="ProtNLM"/>
    </source>
</evidence>
<dbReference type="Proteomes" id="UP001569963">
    <property type="component" value="Unassembled WGS sequence"/>
</dbReference>
<keyword evidence="2" id="KW-1185">Reference proteome</keyword>
<reference evidence="1 2" key="1">
    <citation type="submission" date="2023-11" db="EMBL/GenBank/DDBJ databases">
        <title>Actinomadura monticuli sp. nov., isolated from volcanic ash.</title>
        <authorList>
            <person name="Lee S.D."/>
            <person name="Yang H."/>
            <person name="Kim I.S."/>
        </authorList>
    </citation>
    <scope>NUCLEOTIDE SEQUENCE [LARGE SCALE GENOMIC DNA]</scope>
    <source>
        <strain evidence="1 2">DLS-62</strain>
    </source>
</reference>
<accession>A0ABV4QJZ9</accession>
<protein>
    <recommendedName>
        <fullName evidence="3">Transcriptional regulator</fullName>
    </recommendedName>
</protein>
<organism evidence="1 2">
    <name type="scientific">Actinomadura monticuli</name>
    <dbReference type="NCBI Taxonomy" id="3097367"/>
    <lineage>
        <taxon>Bacteria</taxon>
        <taxon>Bacillati</taxon>
        <taxon>Actinomycetota</taxon>
        <taxon>Actinomycetes</taxon>
        <taxon>Streptosporangiales</taxon>
        <taxon>Thermomonosporaceae</taxon>
        <taxon>Actinomadura</taxon>
    </lineage>
</organism>
<sequence length="466" mass="49853">MPEESSALALALAHAGLNPRQLAIEINRWLDGRNLSDRRIDVTAPYSWVRHGYKPYAPIPSVAAAVLSEKLGSPVSVDELWPAHLTTDPGSLAAVDGLGGFKTVDDPLAALDELAALSAGSNTNVASANGVALTAAVHQGLQATLRWTTPAVSHREQVLQPQVDVIAGHVTALRKLDDRHGGGALSLRYITGQLRTVLDLVRSADYEPSIGRQLLTILADLAQLVGWVHFDAGRQGAAERYLLLSEWVARGLGEHGRAANAIGMLSYVSAFSGHGPEAVNISAAAEQTCPKVPVLQARVLGRKATAYAAAGNLSGFRAASDAARSLLDRHRPDDAPSYLYYLEPEQLISEAGQALIVLAERTPVGRKALLREAIGLLTPISEVGARPDYPRSALLHGSFLTKAHLMYGDLDAAVHTARATLTRLREVQSIRGIAYLRGLRPAFARRKRSEVVSDFLPELDSALPRA</sequence>
<evidence type="ECO:0000313" key="1">
    <source>
        <dbReference type="EMBL" id="MFA1543512.1"/>
    </source>
</evidence>